<gene>
    <name evidence="1" type="ORF">A176_004163</name>
</gene>
<dbReference type="Proteomes" id="UP000009026">
    <property type="component" value="Chromosome"/>
</dbReference>
<accession>A0A0H4WV11</accession>
<dbReference type="PANTHER" id="PTHR33361">
    <property type="entry name" value="GLR0591 PROTEIN"/>
    <property type="match status" value="1"/>
</dbReference>
<organism evidence="1 2">
    <name type="scientific">Pseudomyxococcus hansupus</name>
    <dbReference type="NCBI Taxonomy" id="1297742"/>
    <lineage>
        <taxon>Bacteria</taxon>
        <taxon>Pseudomonadati</taxon>
        <taxon>Myxococcota</taxon>
        <taxon>Myxococcia</taxon>
        <taxon>Myxococcales</taxon>
        <taxon>Cystobacterineae</taxon>
        <taxon>Myxococcaceae</taxon>
        <taxon>Pseudomyxococcus</taxon>
    </lineage>
</organism>
<evidence type="ECO:0008006" key="3">
    <source>
        <dbReference type="Google" id="ProtNLM"/>
    </source>
</evidence>
<evidence type="ECO:0000313" key="2">
    <source>
        <dbReference type="Proteomes" id="UP000009026"/>
    </source>
</evidence>
<dbReference type="PANTHER" id="PTHR33361:SF2">
    <property type="entry name" value="DUF885 DOMAIN-CONTAINING PROTEIN"/>
    <property type="match status" value="1"/>
</dbReference>
<dbReference type="KEGG" id="mym:A176_004163"/>
<dbReference type="STRING" id="1297742.A176_004163"/>
<sequence length="599" mass="68425">MRTLVLLAVGFLTMLPDTADAQKRGAAALHALIQQEWQYQLERSPTYASVQGDRRWNGRWDDLSLPSIEADHQHNLQVLAKLKTLDRKSLTAADQLNLDLFRREYELWVEEHGFKTYLMPVNHMGGIPEGIKQPPGVQTAYQLADTLRFQTVKDYEDWIARLEGFGTYVDQVLALLREGVRQQRIHPRIILQRIPPQVAKQLVEDPADSGFFSPFRRFPASIPAAEQQRLSASGRAAVAKVVLPALKRFHQYLTEEYVPKGTDKVGIWQLPDGAETYAFLARKYTTTGLSAEEIHALGMAEVKRIRAEMEAVKTRTGFEGTLSEFFRFLRTDARFYARSGDELLMRYRALSKRIDPLLVRLFKTLPRQPYGVEPTPEAMAPDATTGFYYAGASDGSRPGTYLVNLYRPETRPLWEMVPLTLHEAVPGHHLQTALATEQTGLPDFRRYGYHVAYGEGWALYCETLGDELGLYTDPYDKFGHLAYDMWRAVRLVVDTGLHVKRWTRQQALDFFMENSPRQELDTTNEVDRYIAWPGQALAYKVGQLKILELRTRAEQALGERFDVREFHDVVLLDGSLPLDILEGRVQSWVAARKRGARQP</sequence>
<reference evidence="1 2" key="1">
    <citation type="journal article" date="2016" name="PLoS ONE">
        <title>Complete Genome Sequence and Comparative Genomics of a Novel Myxobacterium Myxococcus hansupus.</title>
        <authorList>
            <person name="Sharma G."/>
            <person name="Narwani T."/>
            <person name="Subramanian S."/>
        </authorList>
    </citation>
    <scope>NUCLEOTIDE SEQUENCE [LARGE SCALE GENOMIC DNA]</scope>
    <source>
        <strain evidence="2">mixupus</strain>
    </source>
</reference>
<name>A0A0H4WV11_9BACT</name>
<evidence type="ECO:0000313" key="1">
    <source>
        <dbReference type="EMBL" id="AKQ67251.1"/>
    </source>
</evidence>
<proteinExistence type="predicted"/>
<protein>
    <recommendedName>
        <fullName evidence="3">DUF885 domain-containing protein</fullName>
    </recommendedName>
</protein>
<dbReference type="eggNOG" id="COG4805">
    <property type="taxonomic scope" value="Bacteria"/>
</dbReference>
<dbReference type="PATRIC" id="fig|1297742.4.peg.4209"/>
<dbReference type="InterPro" id="IPR010281">
    <property type="entry name" value="DUF885"/>
</dbReference>
<dbReference type="AlphaFoldDB" id="A0A0H4WV11"/>
<keyword evidence="2" id="KW-1185">Reference proteome</keyword>
<dbReference type="Pfam" id="PF05960">
    <property type="entry name" value="DUF885"/>
    <property type="match status" value="1"/>
</dbReference>
<dbReference type="EMBL" id="CP012109">
    <property type="protein sequence ID" value="AKQ67251.1"/>
    <property type="molecule type" value="Genomic_DNA"/>
</dbReference>